<protein>
    <submittedName>
        <fullName evidence="7">IS4 family transposase</fullName>
    </submittedName>
</protein>
<dbReference type="GO" id="GO:0006313">
    <property type="term" value="P:DNA transposition"/>
    <property type="evidence" value="ECO:0007669"/>
    <property type="project" value="InterPro"/>
</dbReference>
<sequence>MDKPIIQSQSVLASDLLDLIGQDYLQALSDELGADKWVIKLQTKTVFSLLIYSLLESDRVSLRSLQESYSSALFKAVENLAVDAQTAHSSIRDRLTQVNVTYFERIYQRVYQLVSQHYDQPTLARYNLKRYDSTMIQVFGHLTTGMKVGNSSNNKRQVKLTTELENDFCVRMKFFDDQPHLSEETSLREIIQQAQHAKNDLIVFDRGLKSRQTFQDFARKNTQFVTRLNEQACYQVLRAHQPLPVIEHNDLQVLSDEIVMLYSDGKKLVQQEFRLIRAKVKTSGQQLLFLTNVLDLSAYLIAYIYRQRWQIETFFRFMKQEMNLTHFVSHHQNAIQVMLYCTLIAAMLILVYKKGNAIQSYKKAKIQFFKELQANVILEVLDLPNGVELLRKYLAHQARRS</sequence>
<dbReference type="RefSeq" id="WP_114410212.1">
    <property type="nucleotide sequence ID" value="NZ_QOWE01000056.1"/>
</dbReference>
<name>A0A368JFU6_9BACT</name>
<evidence type="ECO:0000313" key="7">
    <source>
        <dbReference type="EMBL" id="RCR65433.1"/>
    </source>
</evidence>
<evidence type="ECO:0000256" key="4">
    <source>
        <dbReference type="ARBA" id="ARBA00023172"/>
    </source>
</evidence>
<keyword evidence="2" id="KW-0815">Transposition</keyword>
<dbReference type="OrthoDB" id="7327264at2"/>
<dbReference type="PANTHER" id="PTHR33258:SF1">
    <property type="entry name" value="TRANSPOSASE INSL FOR INSERTION SEQUENCE ELEMENT IS186A-RELATED"/>
    <property type="match status" value="1"/>
</dbReference>
<dbReference type="InterPro" id="IPR002559">
    <property type="entry name" value="Transposase_11"/>
</dbReference>
<gene>
    <name evidence="7" type="ORF">DUE52_31995</name>
</gene>
<evidence type="ECO:0000256" key="3">
    <source>
        <dbReference type="ARBA" id="ARBA00023125"/>
    </source>
</evidence>
<dbReference type="Proteomes" id="UP000253383">
    <property type="component" value="Unassembled WGS sequence"/>
</dbReference>
<feature type="domain" description="Transposase IS4-like" evidence="6">
    <location>
        <begin position="132"/>
        <end position="348"/>
    </location>
</feature>
<reference evidence="7 8" key="1">
    <citation type="submission" date="2018-07" db="EMBL/GenBank/DDBJ databases">
        <title>Genome analysis of Larkinella rosea.</title>
        <authorList>
            <person name="Zhou Z."/>
            <person name="Wang G."/>
        </authorList>
    </citation>
    <scope>NUCLEOTIDE SEQUENCE [LARGE SCALE GENOMIC DNA]</scope>
    <source>
        <strain evidence="8">zzj9</strain>
    </source>
</reference>
<dbReference type="AlphaFoldDB" id="A0A368JFU6"/>
<dbReference type="GO" id="GO:0004803">
    <property type="term" value="F:transposase activity"/>
    <property type="evidence" value="ECO:0007669"/>
    <property type="project" value="InterPro"/>
</dbReference>
<keyword evidence="5" id="KW-0472">Membrane</keyword>
<evidence type="ECO:0000259" key="6">
    <source>
        <dbReference type="Pfam" id="PF01609"/>
    </source>
</evidence>
<evidence type="ECO:0000313" key="8">
    <source>
        <dbReference type="Proteomes" id="UP000253383"/>
    </source>
</evidence>
<keyword evidence="3" id="KW-0238">DNA-binding</keyword>
<dbReference type="NCBIfam" id="NF033592">
    <property type="entry name" value="transpos_IS4_1"/>
    <property type="match status" value="1"/>
</dbReference>
<evidence type="ECO:0000256" key="2">
    <source>
        <dbReference type="ARBA" id="ARBA00022578"/>
    </source>
</evidence>
<comment type="caution">
    <text evidence="7">The sequence shown here is derived from an EMBL/GenBank/DDBJ whole genome shotgun (WGS) entry which is preliminary data.</text>
</comment>
<dbReference type="PANTHER" id="PTHR33258">
    <property type="entry name" value="TRANSPOSASE INSL FOR INSERTION SEQUENCE ELEMENT IS186A-RELATED"/>
    <property type="match status" value="1"/>
</dbReference>
<evidence type="ECO:0000256" key="1">
    <source>
        <dbReference type="ARBA" id="ARBA00010075"/>
    </source>
</evidence>
<organism evidence="7 8">
    <name type="scientific">Larkinella punicea</name>
    <dbReference type="NCBI Taxonomy" id="2315727"/>
    <lineage>
        <taxon>Bacteria</taxon>
        <taxon>Pseudomonadati</taxon>
        <taxon>Bacteroidota</taxon>
        <taxon>Cytophagia</taxon>
        <taxon>Cytophagales</taxon>
        <taxon>Spirosomataceae</taxon>
        <taxon>Larkinella</taxon>
    </lineage>
</organism>
<dbReference type="EMBL" id="QOWE01000056">
    <property type="protein sequence ID" value="RCR65433.1"/>
    <property type="molecule type" value="Genomic_DNA"/>
</dbReference>
<dbReference type="Gene3D" id="3.90.350.10">
    <property type="entry name" value="Transposase Inhibitor Protein From Tn5, Chain A, domain 1"/>
    <property type="match status" value="1"/>
</dbReference>
<dbReference type="SUPFAM" id="SSF53098">
    <property type="entry name" value="Ribonuclease H-like"/>
    <property type="match status" value="1"/>
</dbReference>
<dbReference type="InterPro" id="IPR012337">
    <property type="entry name" value="RNaseH-like_sf"/>
</dbReference>
<feature type="transmembrane region" description="Helical" evidence="5">
    <location>
        <begin position="287"/>
        <end position="305"/>
    </location>
</feature>
<comment type="similarity">
    <text evidence="1">Belongs to the transposase 11 family.</text>
</comment>
<feature type="transmembrane region" description="Helical" evidence="5">
    <location>
        <begin position="334"/>
        <end position="352"/>
    </location>
</feature>
<evidence type="ECO:0000256" key="5">
    <source>
        <dbReference type="SAM" id="Phobius"/>
    </source>
</evidence>
<dbReference type="Pfam" id="PF01609">
    <property type="entry name" value="DDE_Tnp_1"/>
    <property type="match status" value="1"/>
</dbReference>
<dbReference type="InterPro" id="IPR047952">
    <property type="entry name" value="Transpos_IS4"/>
</dbReference>
<keyword evidence="4" id="KW-0233">DNA recombination</keyword>
<keyword evidence="5" id="KW-0812">Transmembrane</keyword>
<accession>A0A368JFU6</accession>
<keyword evidence="5" id="KW-1133">Transmembrane helix</keyword>
<proteinExistence type="inferred from homology"/>
<keyword evidence="8" id="KW-1185">Reference proteome</keyword>
<dbReference type="GO" id="GO:0003677">
    <property type="term" value="F:DNA binding"/>
    <property type="evidence" value="ECO:0007669"/>
    <property type="project" value="UniProtKB-KW"/>
</dbReference>